<organism evidence="3 4">
    <name type="scientific">Rhodobium gokarnense</name>
    <dbReference type="NCBI Taxonomy" id="364296"/>
    <lineage>
        <taxon>Bacteria</taxon>
        <taxon>Pseudomonadati</taxon>
        <taxon>Pseudomonadota</taxon>
        <taxon>Alphaproteobacteria</taxon>
        <taxon>Hyphomicrobiales</taxon>
        <taxon>Rhodobiaceae</taxon>
        <taxon>Rhodobium</taxon>
    </lineage>
</organism>
<dbReference type="Proteomes" id="UP001209755">
    <property type="component" value="Unassembled WGS sequence"/>
</dbReference>
<gene>
    <name evidence="3" type="ORF">M2319_001623</name>
</gene>
<sequence length="143" mass="15832">MFDKILLPIDLDEESSWHKALPVAELLAADYGAELNVLAVIPTFNMSVVGSYFPQGYEKQAMADAKERLKELLEAKCTRDGVKVKGHVAHGTIYQEIIQVADDLSCDLIVISSHRPELKDYLLGPNAARVVRHAGQSVFVVRN</sequence>
<dbReference type="Pfam" id="PF00582">
    <property type="entry name" value="Usp"/>
    <property type="match status" value="1"/>
</dbReference>
<dbReference type="Gene3D" id="3.40.50.620">
    <property type="entry name" value="HUPs"/>
    <property type="match status" value="1"/>
</dbReference>
<dbReference type="RefSeq" id="WP_264600951.1">
    <property type="nucleotide sequence ID" value="NZ_JAOQNS010000004.1"/>
</dbReference>
<evidence type="ECO:0000313" key="4">
    <source>
        <dbReference type="Proteomes" id="UP001209755"/>
    </source>
</evidence>
<keyword evidence="4" id="KW-1185">Reference proteome</keyword>
<reference evidence="4" key="1">
    <citation type="submission" date="2023-07" db="EMBL/GenBank/DDBJ databases">
        <title>Genome sequencing of Purple Non-Sulfur Bacteria from various extreme environments.</title>
        <authorList>
            <person name="Mayer M."/>
        </authorList>
    </citation>
    <scope>NUCLEOTIDE SEQUENCE [LARGE SCALE GENOMIC DNA]</scope>
    <source>
        <strain evidence="4">DSM 17935</strain>
    </source>
</reference>
<accession>A0ABT3HA58</accession>
<dbReference type="PANTHER" id="PTHR46268">
    <property type="entry name" value="STRESS RESPONSE PROTEIN NHAX"/>
    <property type="match status" value="1"/>
</dbReference>
<comment type="caution">
    <text evidence="3">The sequence shown here is derived from an EMBL/GenBank/DDBJ whole genome shotgun (WGS) entry which is preliminary data.</text>
</comment>
<dbReference type="InterPro" id="IPR006016">
    <property type="entry name" value="UspA"/>
</dbReference>
<dbReference type="InterPro" id="IPR006015">
    <property type="entry name" value="Universal_stress_UspA"/>
</dbReference>
<dbReference type="PANTHER" id="PTHR46268:SF6">
    <property type="entry name" value="UNIVERSAL STRESS PROTEIN UP12"/>
    <property type="match status" value="1"/>
</dbReference>
<dbReference type="SUPFAM" id="SSF52402">
    <property type="entry name" value="Adenine nucleotide alpha hydrolases-like"/>
    <property type="match status" value="1"/>
</dbReference>
<dbReference type="CDD" id="cd00293">
    <property type="entry name" value="USP-like"/>
    <property type="match status" value="1"/>
</dbReference>
<dbReference type="EMBL" id="JAOQNS010000004">
    <property type="protein sequence ID" value="MCW2307292.1"/>
    <property type="molecule type" value="Genomic_DNA"/>
</dbReference>
<protein>
    <submittedName>
        <fullName evidence="3">Nucleotide-binding universal stress UspA family protein</fullName>
    </submittedName>
</protein>
<evidence type="ECO:0000313" key="3">
    <source>
        <dbReference type="EMBL" id="MCW2307292.1"/>
    </source>
</evidence>
<name>A0ABT3HA58_9HYPH</name>
<evidence type="ECO:0000256" key="1">
    <source>
        <dbReference type="ARBA" id="ARBA00008791"/>
    </source>
</evidence>
<dbReference type="PRINTS" id="PR01438">
    <property type="entry name" value="UNVRSLSTRESS"/>
</dbReference>
<feature type="domain" description="UspA" evidence="2">
    <location>
        <begin position="1"/>
        <end position="142"/>
    </location>
</feature>
<comment type="similarity">
    <text evidence="1">Belongs to the universal stress protein A family.</text>
</comment>
<proteinExistence type="inferred from homology"/>
<evidence type="ECO:0000259" key="2">
    <source>
        <dbReference type="Pfam" id="PF00582"/>
    </source>
</evidence>
<dbReference type="InterPro" id="IPR014729">
    <property type="entry name" value="Rossmann-like_a/b/a_fold"/>
</dbReference>